<dbReference type="SUPFAM" id="SSF103473">
    <property type="entry name" value="MFS general substrate transporter"/>
    <property type="match status" value="1"/>
</dbReference>
<gene>
    <name evidence="6" type="ORF">A3B84_02040</name>
</gene>
<dbReference type="STRING" id="1801748.A3B84_02040"/>
<feature type="transmembrane region" description="Helical" evidence="4">
    <location>
        <begin position="129"/>
        <end position="152"/>
    </location>
</feature>
<evidence type="ECO:0000313" key="7">
    <source>
        <dbReference type="Proteomes" id="UP000177112"/>
    </source>
</evidence>
<dbReference type="PROSITE" id="PS50850">
    <property type="entry name" value="MFS"/>
    <property type="match status" value="1"/>
</dbReference>
<keyword evidence="3 4" id="KW-0472">Membrane</keyword>
<reference evidence="6 7" key="1">
    <citation type="journal article" date="2016" name="Nat. Commun.">
        <title>Thousands of microbial genomes shed light on interconnected biogeochemical processes in an aquifer system.</title>
        <authorList>
            <person name="Anantharaman K."/>
            <person name="Brown C.T."/>
            <person name="Hug L.A."/>
            <person name="Sharon I."/>
            <person name="Castelle C.J."/>
            <person name="Probst A.J."/>
            <person name="Thomas B.C."/>
            <person name="Singh A."/>
            <person name="Wilkins M.J."/>
            <person name="Karaoz U."/>
            <person name="Brodie E.L."/>
            <person name="Williams K.H."/>
            <person name="Hubbard S.S."/>
            <person name="Banfield J.F."/>
        </authorList>
    </citation>
    <scope>NUCLEOTIDE SEQUENCE [LARGE SCALE GENOMIC DNA]</scope>
</reference>
<feature type="transmembrane region" description="Helical" evidence="4">
    <location>
        <begin position="271"/>
        <end position="289"/>
    </location>
</feature>
<evidence type="ECO:0000256" key="2">
    <source>
        <dbReference type="ARBA" id="ARBA00022989"/>
    </source>
</evidence>
<feature type="transmembrane region" description="Helical" evidence="4">
    <location>
        <begin position="241"/>
        <end position="259"/>
    </location>
</feature>
<dbReference type="EMBL" id="MFTY01000006">
    <property type="protein sequence ID" value="OGI71571.1"/>
    <property type="molecule type" value="Genomic_DNA"/>
</dbReference>
<feature type="transmembrane region" description="Helical" evidence="4">
    <location>
        <begin position="40"/>
        <end position="59"/>
    </location>
</feature>
<proteinExistence type="predicted"/>
<feature type="transmembrane region" description="Helical" evidence="4">
    <location>
        <begin position="94"/>
        <end position="117"/>
    </location>
</feature>
<dbReference type="PANTHER" id="PTHR23526:SF4">
    <property type="entry name" value="INTEGRAL MEMBRANE TRANSPORT PROTEIN"/>
    <property type="match status" value="1"/>
</dbReference>
<feature type="transmembrane region" description="Helical" evidence="4">
    <location>
        <begin position="158"/>
        <end position="179"/>
    </location>
</feature>
<feature type="domain" description="Major facilitator superfamily (MFS) profile" evidence="5">
    <location>
        <begin position="6"/>
        <end position="384"/>
    </location>
</feature>
<sequence length="384" mass="43740">MEMRHNRKIIYLAGFLFSIPIALASYINSSFLEIYVDKNYVGIIYVIASIITILGLLKMPKILTRLGNRPTILLFCSLIFLSLILLALGNSAFIVIPAFILYFLSINFVVASLDIFIEDFSKKSSIGTLRGFYLMIINLAWVVAQIISGSIINKSSFSGIYLFGACFMVLVMFIFILFLRDFKDPEYKKVPILKTIKSFIQNKNISKIYLSHLILQFFYAWMVIYTPIYLHEYLGFGWDKIGIIFSIMLIPFVVLDFPLGKFSDKIGEKKMLIVGFLIITASTLVIPLITESILWIWALILFATRVGAATIETMNESYFFKTINEENADEISFFRNAPSISYIIAPLLATPILFLIPSFEYLFYILGAVLLVGLFVALRLKDIK</sequence>
<dbReference type="AlphaFoldDB" id="A0A1F6VPG5"/>
<evidence type="ECO:0000313" key="6">
    <source>
        <dbReference type="EMBL" id="OGI71571.1"/>
    </source>
</evidence>
<protein>
    <recommendedName>
        <fullName evidence="5">Major facilitator superfamily (MFS) profile domain-containing protein</fullName>
    </recommendedName>
</protein>
<dbReference type="Gene3D" id="1.20.1250.20">
    <property type="entry name" value="MFS general substrate transporter like domains"/>
    <property type="match status" value="2"/>
</dbReference>
<evidence type="ECO:0000259" key="5">
    <source>
        <dbReference type="PROSITE" id="PS50850"/>
    </source>
</evidence>
<evidence type="ECO:0000256" key="3">
    <source>
        <dbReference type="ARBA" id="ARBA00023136"/>
    </source>
</evidence>
<feature type="transmembrane region" description="Helical" evidence="4">
    <location>
        <begin position="333"/>
        <end position="355"/>
    </location>
</feature>
<evidence type="ECO:0000256" key="4">
    <source>
        <dbReference type="SAM" id="Phobius"/>
    </source>
</evidence>
<dbReference type="GO" id="GO:0022857">
    <property type="term" value="F:transmembrane transporter activity"/>
    <property type="evidence" value="ECO:0007669"/>
    <property type="project" value="InterPro"/>
</dbReference>
<name>A0A1F6VPG5_9BACT</name>
<evidence type="ECO:0000256" key="1">
    <source>
        <dbReference type="ARBA" id="ARBA00022692"/>
    </source>
</evidence>
<accession>A0A1F6VPG5</accession>
<dbReference type="InterPro" id="IPR020846">
    <property type="entry name" value="MFS_dom"/>
</dbReference>
<feature type="transmembrane region" description="Helical" evidence="4">
    <location>
        <begin position="208"/>
        <end position="229"/>
    </location>
</feature>
<organism evidence="6 7">
    <name type="scientific">Candidatus Nomurabacteria bacterium RIFCSPHIGHO2_02_FULL_35_13</name>
    <dbReference type="NCBI Taxonomy" id="1801748"/>
    <lineage>
        <taxon>Bacteria</taxon>
        <taxon>Candidatus Nomuraibacteriota</taxon>
    </lineage>
</organism>
<keyword evidence="2 4" id="KW-1133">Transmembrane helix</keyword>
<comment type="caution">
    <text evidence="6">The sequence shown here is derived from an EMBL/GenBank/DDBJ whole genome shotgun (WGS) entry which is preliminary data.</text>
</comment>
<feature type="transmembrane region" description="Helical" evidence="4">
    <location>
        <begin position="361"/>
        <end position="380"/>
    </location>
</feature>
<dbReference type="PANTHER" id="PTHR23526">
    <property type="entry name" value="INTEGRAL MEMBRANE TRANSPORT PROTEIN-RELATED"/>
    <property type="match status" value="1"/>
</dbReference>
<dbReference type="Proteomes" id="UP000177112">
    <property type="component" value="Unassembled WGS sequence"/>
</dbReference>
<dbReference type="Pfam" id="PF07690">
    <property type="entry name" value="MFS_1"/>
    <property type="match status" value="1"/>
</dbReference>
<dbReference type="InterPro" id="IPR052528">
    <property type="entry name" value="Sugar_transport-like"/>
</dbReference>
<keyword evidence="1 4" id="KW-0812">Transmembrane</keyword>
<dbReference type="InterPro" id="IPR036259">
    <property type="entry name" value="MFS_trans_sf"/>
</dbReference>
<feature type="transmembrane region" description="Helical" evidence="4">
    <location>
        <begin position="295"/>
        <end position="312"/>
    </location>
</feature>
<feature type="transmembrane region" description="Helical" evidence="4">
    <location>
        <begin position="71"/>
        <end position="88"/>
    </location>
</feature>
<dbReference type="InterPro" id="IPR011701">
    <property type="entry name" value="MFS"/>
</dbReference>